<dbReference type="Proteomes" id="UP000237144">
    <property type="component" value="Unassembled WGS sequence"/>
</dbReference>
<sequence>MALPVQSPASTRLRTTASSASLPRLPSTYKRCDRSDTATTTDQPSLADLIRAEQLRDEASSGPPRSALDEAHSSNETKPRARRRSSAPLAAESESSSKPERPAISTSDTMPALSTFASRSHADEVLPAVLLPPHYGRPARPSSPDAFAALFRPVLRSLSRPASPSISPRSSLLFSRDDIPPALTSAPIDRSSSSLPAQFPPREPTDPAPTVESQGFVLYIGSLVAYVVYLVWAFLPEEWLVQIGIEWYPHRDWALLVPAWIVMLVAFTYVSYFFLTMYSTPSSSLPETYDDPRAFIPPPARPPALDHKSGSARRPPNPLWAHGALLPEEAIPPLYDLPIEVVRRVLYPSDEEEEDEGVLQEDGFG</sequence>
<evidence type="ECO:0000256" key="1">
    <source>
        <dbReference type="ARBA" id="ARBA00004141"/>
    </source>
</evidence>
<evidence type="ECO:0000259" key="7">
    <source>
        <dbReference type="Pfam" id="PF08510"/>
    </source>
</evidence>
<dbReference type="STRING" id="741276.A0A2S5BG64"/>
<dbReference type="GO" id="GO:0016020">
    <property type="term" value="C:membrane"/>
    <property type="evidence" value="ECO:0007669"/>
    <property type="project" value="UniProtKB-SubCell"/>
</dbReference>
<dbReference type="AlphaFoldDB" id="A0A2S5BG64"/>
<evidence type="ECO:0000256" key="6">
    <source>
        <dbReference type="SAM" id="Phobius"/>
    </source>
</evidence>
<organism evidence="8 9">
    <name type="scientific">Rhodotorula taiwanensis</name>
    <dbReference type="NCBI Taxonomy" id="741276"/>
    <lineage>
        <taxon>Eukaryota</taxon>
        <taxon>Fungi</taxon>
        <taxon>Dikarya</taxon>
        <taxon>Basidiomycota</taxon>
        <taxon>Pucciniomycotina</taxon>
        <taxon>Microbotryomycetes</taxon>
        <taxon>Sporidiobolales</taxon>
        <taxon>Sporidiobolaceae</taxon>
        <taxon>Rhodotorula</taxon>
    </lineage>
</organism>
<gene>
    <name evidence="8" type="ORF">BMF94_1169</name>
</gene>
<keyword evidence="4 6" id="KW-0472">Membrane</keyword>
<dbReference type="InterPro" id="IPR052263">
    <property type="entry name" value="GPI_Anchor_Biosynth"/>
</dbReference>
<feature type="compositionally biased region" description="Basic and acidic residues" evidence="5">
    <location>
        <begin position="50"/>
        <end position="59"/>
    </location>
</feature>
<dbReference type="GO" id="GO:0006506">
    <property type="term" value="P:GPI anchor biosynthetic process"/>
    <property type="evidence" value="ECO:0007669"/>
    <property type="project" value="TreeGrafter"/>
</dbReference>
<accession>A0A2S5BG64</accession>
<dbReference type="PANTHER" id="PTHR46346">
    <property type="entry name" value="PHOSPHATIDYLINOSITOL N-ACETYLGLUCOSAMINYLTRANSFERASE SUBUNIT P"/>
    <property type="match status" value="1"/>
</dbReference>
<keyword evidence="3 6" id="KW-1133">Transmembrane helix</keyword>
<feature type="transmembrane region" description="Helical" evidence="6">
    <location>
        <begin position="216"/>
        <end position="235"/>
    </location>
</feature>
<proteinExistence type="predicted"/>
<keyword evidence="2 6" id="KW-0812">Transmembrane</keyword>
<evidence type="ECO:0000313" key="8">
    <source>
        <dbReference type="EMBL" id="POY75759.1"/>
    </source>
</evidence>
<comment type="subcellular location">
    <subcellularLocation>
        <location evidence="1">Membrane</location>
        <topology evidence="1">Multi-pass membrane protein</topology>
    </subcellularLocation>
</comment>
<comment type="caution">
    <text evidence="8">The sequence shown here is derived from an EMBL/GenBank/DDBJ whole genome shotgun (WGS) entry which is preliminary data.</text>
</comment>
<dbReference type="OrthoDB" id="690928at2759"/>
<evidence type="ECO:0000256" key="5">
    <source>
        <dbReference type="SAM" id="MobiDB-lite"/>
    </source>
</evidence>
<feature type="transmembrane region" description="Helical" evidence="6">
    <location>
        <begin position="255"/>
        <end position="275"/>
    </location>
</feature>
<keyword evidence="9" id="KW-1185">Reference proteome</keyword>
<evidence type="ECO:0000256" key="2">
    <source>
        <dbReference type="ARBA" id="ARBA00022692"/>
    </source>
</evidence>
<dbReference type="EMBL" id="PJQD01000012">
    <property type="protein sequence ID" value="POY75759.1"/>
    <property type="molecule type" value="Genomic_DNA"/>
</dbReference>
<evidence type="ECO:0000256" key="3">
    <source>
        <dbReference type="ARBA" id="ARBA00022989"/>
    </source>
</evidence>
<reference evidence="8 9" key="1">
    <citation type="journal article" date="2018" name="Front. Microbiol.">
        <title>Prospects for Fungal Bioremediation of Acidic Radioactive Waste Sites: Characterization and Genome Sequence of Rhodotorula taiwanensis MD1149.</title>
        <authorList>
            <person name="Tkavc R."/>
            <person name="Matrosova V.Y."/>
            <person name="Grichenko O.E."/>
            <person name="Gostincar C."/>
            <person name="Volpe R.P."/>
            <person name="Klimenkova P."/>
            <person name="Gaidamakova E.K."/>
            <person name="Zhou C.E."/>
            <person name="Stewart B.J."/>
            <person name="Lyman M.G."/>
            <person name="Malfatti S.A."/>
            <person name="Rubinfeld B."/>
            <person name="Courtot M."/>
            <person name="Singh J."/>
            <person name="Dalgard C.L."/>
            <person name="Hamilton T."/>
            <person name="Frey K.G."/>
            <person name="Gunde-Cimerman N."/>
            <person name="Dugan L."/>
            <person name="Daly M.J."/>
        </authorList>
    </citation>
    <scope>NUCLEOTIDE SEQUENCE [LARGE SCALE GENOMIC DNA]</scope>
    <source>
        <strain evidence="8 9">MD1149</strain>
    </source>
</reference>
<protein>
    <recommendedName>
        <fullName evidence="7">PIG-P domain-containing protein</fullName>
    </recommendedName>
</protein>
<feature type="compositionally biased region" description="Basic and acidic residues" evidence="5">
    <location>
        <begin position="67"/>
        <end position="79"/>
    </location>
</feature>
<dbReference type="PANTHER" id="PTHR46346:SF1">
    <property type="entry name" value="PHOSPHATIDYLINOSITOL N-ACETYLGLUCOSAMINYLTRANSFERASE SUBUNIT P"/>
    <property type="match status" value="1"/>
</dbReference>
<evidence type="ECO:0000256" key="4">
    <source>
        <dbReference type="ARBA" id="ARBA00023136"/>
    </source>
</evidence>
<name>A0A2S5BG64_9BASI</name>
<feature type="region of interest" description="Disordered" evidence="5">
    <location>
        <begin position="184"/>
        <end position="208"/>
    </location>
</feature>
<feature type="region of interest" description="Disordered" evidence="5">
    <location>
        <begin position="1"/>
        <end position="107"/>
    </location>
</feature>
<dbReference type="Pfam" id="PF08510">
    <property type="entry name" value="PIG-P"/>
    <property type="match status" value="1"/>
</dbReference>
<feature type="domain" description="PIG-P" evidence="7">
    <location>
        <begin position="211"/>
        <end position="347"/>
    </location>
</feature>
<dbReference type="GO" id="GO:0005783">
    <property type="term" value="C:endoplasmic reticulum"/>
    <property type="evidence" value="ECO:0007669"/>
    <property type="project" value="TreeGrafter"/>
</dbReference>
<evidence type="ECO:0000313" key="9">
    <source>
        <dbReference type="Proteomes" id="UP000237144"/>
    </source>
</evidence>
<feature type="compositionally biased region" description="Low complexity" evidence="5">
    <location>
        <begin position="9"/>
        <end position="22"/>
    </location>
</feature>
<dbReference type="InterPro" id="IPR013717">
    <property type="entry name" value="PIG-P"/>
</dbReference>